<evidence type="ECO:0000313" key="3">
    <source>
        <dbReference type="Proteomes" id="UP000706926"/>
    </source>
</evidence>
<feature type="region of interest" description="Disordered" evidence="1">
    <location>
        <begin position="1"/>
        <end position="24"/>
    </location>
</feature>
<comment type="caution">
    <text evidence="2">The sequence shown here is derived from an EMBL/GenBank/DDBJ whole genome shotgun (WGS) entry which is preliminary data.</text>
</comment>
<name>A0ABS4F9I8_9BACL</name>
<sequence length="62" mass="7251">MQQQLHDHQSCRETDQHAEEQLSGQRFQGLSDRILRFTGLYFPLPPDRFALLLGYDTTFLPS</sequence>
<reference evidence="2 3" key="1">
    <citation type="submission" date="2021-03" db="EMBL/GenBank/DDBJ databases">
        <title>Genomic Encyclopedia of Type Strains, Phase IV (KMG-IV): sequencing the most valuable type-strain genomes for metagenomic binning, comparative biology and taxonomic classification.</title>
        <authorList>
            <person name="Goeker M."/>
        </authorList>
    </citation>
    <scope>NUCLEOTIDE SEQUENCE [LARGE SCALE GENOMIC DNA]</scope>
    <source>
        <strain evidence="2 3">DSM 15596</strain>
    </source>
</reference>
<keyword evidence="3" id="KW-1185">Reference proteome</keyword>
<dbReference type="GeneID" id="95408053"/>
<dbReference type="Proteomes" id="UP000706926">
    <property type="component" value="Unassembled WGS sequence"/>
</dbReference>
<evidence type="ECO:0000256" key="1">
    <source>
        <dbReference type="SAM" id="MobiDB-lite"/>
    </source>
</evidence>
<accession>A0ABS4F9I8</accession>
<proteinExistence type="predicted"/>
<gene>
    <name evidence="2" type="ORF">J2Z18_002018</name>
</gene>
<dbReference type="EMBL" id="JAGGKI010000004">
    <property type="protein sequence ID" value="MBP1892916.1"/>
    <property type="molecule type" value="Genomic_DNA"/>
</dbReference>
<feature type="compositionally biased region" description="Basic and acidic residues" evidence="1">
    <location>
        <begin position="1"/>
        <end position="20"/>
    </location>
</feature>
<protein>
    <submittedName>
        <fullName evidence="2">Uncharacterized protein</fullName>
    </submittedName>
</protein>
<dbReference type="RefSeq" id="WP_040738557.1">
    <property type="nucleotide sequence ID" value="NZ_CP139098.1"/>
</dbReference>
<organism evidence="2 3">
    <name type="scientific">Paenibacillus lactis</name>
    <dbReference type="NCBI Taxonomy" id="228574"/>
    <lineage>
        <taxon>Bacteria</taxon>
        <taxon>Bacillati</taxon>
        <taxon>Bacillota</taxon>
        <taxon>Bacilli</taxon>
        <taxon>Bacillales</taxon>
        <taxon>Paenibacillaceae</taxon>
        <taxon>Paenibacillus</taxon>
    </lineage>
</organism>
<evidence type="ECO:0000313" key="2">
    <source>
        <dbReference type="EMBL" id="MBP1892916.1"/>
    </source>
</evidence>